<dbReference type="GeneID" id="37226308"/>
<proteinExistence type="predicted"/>
<name>A0A395H058_9EURO</name>
<sequence>MADQQQKRERDTLSSIYSYYKTNEQNLEHVPSFISDGSGDIPIALAVPSADQTEEYKQTLRELLQIKEVIDGISARETE</sequence>
<protein>
    <submittedName>
        <fullName evidence="1">Uncharacterized protein</fullName>
    </submittedName>
</protein>
<accession>A0A395H058</accession>
<dbReference type="AlphaFoldDB" id="A0A395H058"/>
<dbReference type="EMBL" id="KZ824436">
    <property type="protein sequence ID" value="RAL01211.1"/>
    <property type="molecule type" value="Genomic_DNA"/>
</dbReference>
<organism evidence="1 2">
    <name type="scientific">Aspergillus ibericus CBS 121593</name>
    <dbReference type="NCBI Taxonomy" id="1448316"/>
    <lineage>
        <taxon>Eukaryota</taxon>
        <taxon>Fungi</taxon>
        <taxon>Dikarya</taxon>
        <taxon>Ascomycota</taxon>
        <taxon>Pezizomycotina</taxon>
        <taxon>Eurotiomycetes</taxon>
        <taxon>Eurotiomycetidae</taxon>
        <taxon>Eurotiales</taxon>
        <taxon>Aspergillaceae</taxon>
        <taxon>Aspergillus</taxon>
        <taxon>Aspergillus subgen. Circumdati</taxon>
    </lineage>
</organism>
<dbReference type="VEuPathDB" id="FungiDB:BO80DRAFT_444659"/>
<gene>
    <name evidence="1" type="ORF">BO80DRAFT_444659</name>
</gene>
<dbReference type="RefSeq" id="XP_025575538.1">
    <property type="nucleotide sequence ID" value="XM_025721443.1"/>
</dbReference>
<evidence type="ECO:0000313" key="1">
    <source>
        <dbReference type="EMBL" id="RAL01211.1"/>
    </source>
</evidence>
<dbReference type="Proteomes" id="UP000249402">
    <property type="component" value="Unassembled WGS sequence"/>
</dbReference>
<dbReference type="OrthoDB" id="4289290at2759"/>
<evidence type="ECO:0000313" key="2">
    <source>
        <dbReference type="Proteomes" id="UP000249402"/>
    </source>
</evidence>
<reference evidence="1 2" key="1">
    <citation type="submission" date="2018-02" db="EMBL/GenBank/DDBJ databases">
        <title>The genomes of Aspergillus section Nigri reveals drivers in fungal speciation.</title>
        <authorList>
            <consortium name="DOE Joint Genome Institute"/>
            <person name="Vesth T.C."/>
            <person name="Nybo J."/>
            <person name="Theobald S."/>
            <person name="Brandl J."/>
            <person name="Frisvad J.C."/>
            <person name="Nielsen K.F."/>
            <person name="Lyhne E.K."/>
            <person name="Kogle M.E."/>
            <person name="Kuo A."/>
            <person name="Riley R."/>
            <person name="Clum A."/>
            <person name="Nolan M."/>
            <person name="Lipzen A."/>
            <person name="Salamov A."/>
            <person name="Henrissat B."/>
            <person name="Wiebenga A."/>
            <person name="De vries R.P."/>
            <person name="Grigoriev I.V."/>
            <person name="Mortensen U.H."/>
            <person name="Andersen M.R."/>
            <person name="Baker S.E."/>
        </authorList>
    </citation>
    <scope>NUCLEOTIDE SEQUENCE [LARGE SCALE GENOMIC DNA]</scope>
    <source>
        <strain evidence="1 2">CBS 121593</strain>
    </source>
</reference>
<keyword evidence="2" id="KW-1185">Reference proteome</keyword>